<reference evidence="13 14" key="1">
    <citation type="submission" date="2020-05" db="EMBL/GenBank/DDBJ databases">
        <title>Distinct polysaccharide utilization as determinants for interspecies competition between intestinal Prevotella spp.</title>
        <authorList>
            <person name="Galvez E.J.C."/>
            <person name="Iljazovic A."/>
            <person name="Strowig T."/>
        </authorList>
    </citation>
    <scope>NUCLEOTIDE SEQUENCE [LARGE SCALE GENOMIC DNA]</scope>
    <source>
        <strain evidence="13 14">PMUR</strain>
    </source>
</reference>
<dbReference type="InterPro" id="IPR029017">
    <property type="entry name" value="Enolase-like_N"/>
</dbReference>
<dbReference type="InterPro" id="IPR036849">
    <property type="entry name" value="Enolase-like_C_sf"/>
</dbReference>
<evidence type="ECO:0000259" key="12">
    <source>
        <dbReference type="SMART" id="SM01193"/>
    </source>
</evidence>
<evidence type="ECO:0000256" key="6">
    <source>
        <dbReference type="ARBA" id="ARBA00022842"/>
    </source>
</evidence>
<feature type="binding site" evidence="10">
    <location>
        <position position="400"/>
    </location>
    <ligand>
        <name>(2R)-2-phosphoglycerate</name>
        <dbReference type="ChEBI" id="CHEBI:58289"/>
    </ligand>
</feature>
<dbReference type="PIRSF" id="PIRSF001400">
    <property type="entry name" value="Enolase"/>
    <property type="match status" value="1"/>
</dbReference>
<feature type="binding site" evidence="10">
    <location>
        <position position="324"/>
    </location>
    <ligand>
        <name>Mg(2+)</name>
        <dbReference type="ChEBI" id="CHEBI:18420"/>
    </ligand>
</feature>
<dbReference type="InterPro" id="IPR020809">
    <property type="entry name" value="Enolase_CS"/>
</dbReference>
<dbReference type="EC" id="4.2.1.11" evidence="3 10"/>
<feature type="domain" description="Enolase C-terminal TIM barrel" evidence="11">
    <location>
        <begin position="138"/>
        <end position="432"/>
    </location>
</feature>
<dbReference type="HAMAP" id="MF_00318">
    <property type="entry name" value="Enolase"/>
    <property type="match status" value="1"/>
</dbReference>
<comment type="caution">
    <text evidence="13">The sequence shown here is derived from an EMBL/GenBank/DDBJ whole genome shotgun (WGS) entry which is preliminary data.</text>
</comment>
<proteinExistence type="inferred from homology"/>
<evidence type="ECO:0000313" key="14">
    <source>
        <dbReference type="Proteomes" id="UP000714420"/>
    </source>
</evidence>
<dbReference type="PRINTS" id="PR00148">
    <property type="entry name" value="ENOLASE"/>
</dbReference>
<feature type="binding site" evidence="10">
    <location>
        <position position="297"/>
    </location>
    <ligand>
        <name>Mg(2+)</name>
        <dbReference type="ChEBI" id="CHEBI:18420"/>
    </ligand>
</feature>
<evidence type="ECO:0000313" key="13">
    <source>
        <dbReference type="EMBL" id="NPD93000.1"/>
    </source>
</evidence>
<dbReference type="SMART" id="SM01193">
    <property type="entry name" value="Enolase_N"/>
    <property type="match status" value="1"/>
</dbReference>
<dbReference type="GO" id="GO:0004634">
    <property type="term" value="F:phosphopyruvate hydratase activity"/>
    <property type="evidence" value="ECO:0007669"/>
    <property type="project" value="UniProtKB-EC"/>
</dbReference>
<evidence type="ECO:0000259" key="11">
    <source>
        <dbReference type="SMART" id="SM01192"/>
    </source>
</evidence>
<evidence type="ECO:0000256" key="8">
    <source>
        <dbReference type="ARBA" id="ARBA00023239"/>
    </source>
</evidence>
<organism evidence="13 14">
    <name type="scientific">Xylanibacter muris</name>
    <dbReference type="NCBI Taxonomy" id="2736290"/>
    <lineage>
        <taxon>Bacteria</taxon>
        <taxon>Pseudomonadati</taxon>
        <taxon>Bacteroidota</taxon>
        <taxon>Bacteroidia</taxon>
        <taxon>Bacteroidales</taxon>
        <taxon>Prevotellaceae</taxon>
        <taxon>Xylanibacter</taxon>
    </lineage>
</organism>
<comment type="subcellular location">
    <subcellularLocation>
        <location evidence="10">Cytoplasm</location>
    </subcellularLocation>
    <subcellularLocation>
        <location evidence="10">Secreted</location>
    </subcellularLocation>
    <subcellularLocation>
        <location evidence="10">Cell surface</location>
    </subcellularLocation>
    <text evidence="10">Fractions of enolase are present in both the cytoplasm and on the cell surface.</text>
</comment>
<dbReference type="InterPro" id="IPR020810">
    <property type="entry name" value="Enolase_C"/>
</dbReference>
<dbReference type="Gene3D" id="3.20.20.120">
    <property type="entry name" value="Enolase-like C-terminal domain"/>
    <property type="match status" value="1"/>
</dbReference>
<dbReference type="SFLD" id="SFLDS00001">
    <property type="entry name" value="Enolase"/>
    <property type="match status" value="1"/>
</dbReference>
<feature type="binding site" evidence="10">
    <location>
        <position position="379"/>
    </location>
    <ligand>
        <name>(2R)-2-phosphoglycerate</name>
        <dbReference type="ChEBI" id="CHEBI:58289"/>
    </ligand>
</feature>
<evidence type="ECO:0000256" key="2">
    <source>
        <dbReference type="ARBA" id="ARBA00009604"/>
    </source>
</evidence>
<keyword evidence="14" id="KW-1185">Reference proteome</keyword>
<dbReference type="Gene3D" id="3.30.390.10">
    <property type="entry name" value="Enolase-like, N-terminal domain"/>
    <property type="match status" value="1"/>
</dbReference>
<dbReference type="Pfam" id="PF00113">
    <property type="entry name" value="Enolase_C"/>
    <property type="match status" value="1"/>
</dbReference>
<dbReference type="SUPFAM" id="SSF51604">
    <property type="entry name" value="Enolase C-terminal domain-like"/>
    <property type="match status" value="1"/>
</dbReference>
<gene>
    <name evidence="10 13" type="primary">eno</name>
    <name evidence="13" type="ORF">HPS56_11760</name>
</gene>
<name>A0ABX2AQK5_9BACT</name>
<comment type="pathway">
    <text evidence="1 10">Carbohydrate degradation; glycolysis; pyruvate from D-glyceraldehyde 3-phosphate: step 4/5.</text>
</comment>
<dbReference type="SUPFAM" id="SSF54826">
    <property type="entry name" value="Enolase N-terminal domain-like"/>
    <property type="match status" value="1"/>
</dbReference>
<feature type="binding site" evidence="10">
    <location>
        <position position="378"/>
    </location>
    <ligand>
        <name>(2R)-2-phosphoglycerate</name>
        <dbReference type="ChEBI" id="CHEBI:58289"/>
    </ligand>
</feature>
<dbReference type="SFLD" id="SFLDF00002">
    <property type="entry name" value="enolase"/>
    <property type="match status" value="1"/>
</dbReference>
<feature type="binding site" evidence="10">
    <location>
        <position position="162"/>
    </location>
    <ligand>
        <name>(2R)-2-phosphoglycerate</name>
        <dbReference type="ChEBI" id="CHEBI:58289"/>
    </ligand>
</feature>
<sequence length="435" mass="46980">MNIEKIHAREILDSRGNPTVEVEITTDNGVTGRASVPSGASTGENEALELRDGDVLRYGGKGVLKAVENVNEVIAPELIGMSVLEQRAIDSRMLALDGTPAKSRLGANAILGVSLAAAHTAAKCLGVPLYRYIGGTNARVLPVPMMNIINGGAHSDAPIAFQEFMIRPVGAGSEREAVRMGAEVFHALKKLLKSRGLSTAVGDEGGFAPELSGITDALDSIMQAIADAGYRPGDDISIAMDCAASEFSTFEDGKYYYDYSRLKNGVEKDPNGKKLSDDEQIEYLRELCEKYPIDSIEDGLDENDWDGWVKLTRVLGDRCRLVGDDLFVTNTKFLGKGIEMGAGNAILIKVNQIGTLSETMDAIEMAHRHGYATITSHRSGETEDTTIADIAVATNSGQIKTGSLSRTDRMAKYNRLLRIEEELGANAVYGYRKLR</sequence>
<feature type="active site" description="Proton acceptor" evidence="10">
    <location>
        <position position="349"/>
    </location>
</feature>
<dbReference type="Pfam" id="PF03952">
    <property type="entry name" value="Enolase_N"/>
    <property type="match status" value="1"/>
</dbReference>
<keyword evidence="10" id="KW-0479">Metal-binding</keyword>
<dbReference type="CDD" id="cd03313">
    <property type="entry name" value="enolase"/>
    <property type="match status" value="1"/>
</dbReference>
<feature type="active site" description="Proton donor" evidence="10">
    <location>
        <position position="204"/>
    </location>
</feature>
<dbReference type="PROSITE" id="PS00164">
    <property type="entry name" value="ENOLASE"/>
    <property type="match status" value="1"/>
</dbReference>
<dbReference type="InterPro" id="IPR020811">
    <property type="entry name" value="Enolase_N"/>
</dbReference>
<feature type="domain" description="Enolase N-terminal" evidence="12">
    <location>
        <begin position="3"/>
        <end position="133"/>
    </location>
</feature>
<protein>
    <recommendedName>
        <fullName evidence="4 10">Enolase</fullName>
        <ecNumber evidence="3 10">4.2.1.11</ecNumber>
    </recommendedName>
    <alternativeName>
        <fullName evidence="10">2-phospho-D-glycerate hydro-lyase</fullName>
    </alternativeName>
    <alternativeName>
        <fullName evidence="10">2-phosphoglycerate dehydratase</fullName>
    </alternativeName>
</protein>
<dbReference type="InterPro" id="IPR000941">
    <property type="entry name" value="Enolase"/>
</dbReference>
<dbReference type="RefSeq" id="WP_172276813.1">
    <property type="nucleotide sequence ID" value="NZ_CASGMU010000007.1"/>
</dbReference>
<keyword evidence="10" id="KW-0963">Cytoplasm</keyword>
<keyword evidence="6 10" id="KW-0460">Magnesium</keyword>
<evidence type="ECO:0000256" key="3">
    <source>
        <dbReference type="ARBA" id="ARBA00012058"/>
    </source>
</evidence>
<dbReference type="Proteomes" id="UP000714420">
    <property type="component" value="Unassembled WGS sequence"/>
</dbReference>
<evidence type="ECO:0000256" key="10">
    <source>
        <dbReference type="HAMAP-Rule" id="MF_00318"/>
    </source>
</evidence>
<dbReference type="EMBL" id="JABKKF010000014">
    <property type="protein sequence ID" value="NPD93000.1"/>
    <property type="molecule type" value="Genomic_DNA"/>
</dbReference>
<feature type="binding site" evidence="10">
    <location>
        <position position="241"/>
    </location>
    <ligand>
        <name>Mg(2+)</name>
        <dbReference type="ChEBI" id="CHEBI:18420"/>
    </ligand>
</feature>
<comment type="function">
    <text evidence="9 10">Catalyzes the reversible conversion of 2-phosphoglycerate (2-PG) into phosphoenolpyruvate (PEP). It is essential for the degradation of carbohydrates via glycolysis.</text>
</comment>
<keyword evidence="7 10" id="KW-0324">Glycolysis</keyword>
<evidence type="ECO:0000256" key="4">
    <source>
        <dbReference type="ARBA" id="ARBA00017068"/>
    </source>
</evidence>
<comment type="catalytic activity">
    <reaction evidence="10">
        <text>(2R)-2-phosphoglycerate = phosphoenolpyruvate + H2O</text>
        <dbReference type="Rhea" id="RHEA:10164"/>
        <dbReference type="ChEBI" id="CHEBI:15377"/>
        <dbReference type="ChEBI" id="CHEBI:58289"/>
        <dbReference type="ChEBI" id="CHEBI:58702"/>
        <dbReference type="EC" id="4.2.1.11"/>
    </reaction>
</comment>
<evidence type="ECO:0000256" key="9">
    <source>
        <dbReference type="ARBA" id="ARBA00045763"/>
    </source>
</evidence>
<comment type="cofactor">
    <cofactor evidence="10">
        <name>Mg(2+)</name>
        <dbReference type="ChEBI" id="CHEBI:18420"/>
    </cofactor>
    <text evidence="10">Binds a second Mg(2+) ion via substrate during catalysis.</text>
</comment>
<keyword evidence="8 10" id="KW-0456">Lyase</keyword>
<evidence type="ECO:0000256" key="7">
    <source>
        <dbReference type="ARBA" id="ARBA00023152"/>
    </source>
</evidence>
<feature type="binding site" evidence="10">
    <location>
        <position position="349"/>
    </location>
    <ligand>
        <name>(2R)-2-phosphoglycerate</name>
        <dbReference type="ChEBI" id="CHEBI:58289"/>
    </ligand>
</feature>
<accession>A0ABX2AQK5</accession>
<dbReference type="PANTHER" id="PTHR11902:SF1">
    <property type="entry name" value="ENOLASE"/>
    <property type="match status" value="1"/>
</dbReference>
<dbReference type="SFLD" id="SFLDG00178">
    <property type="entry name" value="enolase"/>
    <property type="match status" value="1"/>
</dbReference>
<dbReference type="NCBIfam" id="TIGR01060">
    <property type="entry name" value="eno"/>
    <property type="match status" value="1"/>
</dbReference>
<comment type="similarity">
    <text evidence="2 10">Belongs to the enolase family.</text>
</comment>
<keyword evidence="5 10" id="KW-0964">Secreted</keyword>
<dbReference type="SMART" id="SM01192">
    <property type="entry name" value="Enolase_C"/>
    <property type="match status" value="1"/>
</dbReference>
<evidence type="ECO:0000256" key="1">
    <source>
        <dbReference type="ARBA" id="ARBA00005031"/>
    </source>
</evidence>
<dbReference type="PANTHER" id="PTHR11902">
    <property type="entry name" value="ENOLASE"/>
    <property type="match status" value="1"/>
</dbReference>
<evidence type="ECO:0000256" key="5">
    <source>
        <dbReference type="ARBA" id="ARBA00022525"/>
    </source>
</evidence>